<dbReference type="InterPro" id="IPR000182">
    <property type="entry name" value="GNAT_dom"/>
</dbReference>
<dbReference type="Pfam" id="PF00583">
    <property type="entry name" value="Acetyltransf_1"/>
    <property type="match status" value="1"/>
</dbReference>
<reference evidence="2 3" key="1">
    <citation type="submission" date="2019-09" db="EMBL/GenBank/DDBJ databases">
        <title>Complete genome sequence of Sporolactobacillus terrae 70-3.</title>
        <authorList>
            <person name="Tanaka N."/>
            <person name="Shiwa Y."/>
            <person name="Fujita N."/>
            <person name="Tanasupawat S."/>
        </authorList>
    </citation>
    <scope>NUCLEOTIDE SEQUENCE [LARGE SCALE GENOMIC DNA]</scope>
    <source>
        <strain evidence="2 3">70-3</strain>
    </source>
</reference>
<evidence type="ECO:0000313" key="2">
    <source>
        <dbReference type="EMBL" id="BBN99728.1"/>
    </source>
</evidence>
<dbReference type="Proteomes" id="UP000326951">
    <property type="component" value="Chromosome"/>
</dbReference>
<dbReference type="EMBL" id="AP021853">
    <property type="protein sequence ID" value="BBN99728.1"/>
    <property type="molecule type" value="Genomic_DNA"/>
</dbReference>
<dbReference type="AlphaFoldDB" id="A0A5K7X468"/>
<feature type="domain" description="N-acetyltransferase" evidence="1">
    <location>
        <begin position="3"/>
        <end position="134"/>
    </location>
</feature>
<evidence type="ECO:0000259" key="1">
    <source>
        <dbReference type="PROSITE" id="PS51186"/>
    </source>
</evidence>
<dbReference type="SUPFAM" id="SSF55729">
    <property type="entry name" value="Acyl-CoA N-acyltransferases (Nat)"/>
    <property type="match status" value="1"/>
</dbReference>
<dbReference type="RefSeq" id="WP_152080693.1">
    <property type="nucleotide sequence ID" value="NZ_AP021853.1"/>
</dbReference>
<dbReference type="InterPro" id="IPR016181">
    <property type="entry name" value="Acyl_CoA_acyltransferase"/>
</dbReference>
<dbReference type="Gene3D" id="3.40.630.30">
    <property type="match status" value="1"/>
</dbReference>
<sequence>MKWTIDEIRPKSRELIRQLAHENWGSDMMVVHDACFDLADFPGFMAKADHRVIGLLIYRIDEHSDAELLSLDSFEENQGVGSALLDRFLNLEGPKRFYLTTTNDNVRALQFYQKRGFSLAAFRQHAVRKARKIKPEIPLIAENGIPIEHELELEWFKEDDG</sequence>
<evidence type="ECO:0000313" key="3">
    <source>
        <dbReference type="Proteomes" id="UP000326951"/>
    </source>
</evidence>
<gene>
    <name evidence="2" type="ORF">St703_24330</name>
</gene>
<proteinExistence type="predicted"/>
<protein>
    <submittedName>
        <fullName evidence="2">N-acetyltransferase</fullName>
    </submittedName>
</protein>
<accession>A0A5K7X468</accession>
<dbReference type="PROSITE" id="PS51186">
    <property type="entry name" value="GNAT"/>
    <property type="match status" value="1"/>
</dbReference>
<keyword evidence="2" id="KW-0808">Transferase</keyword>
<organism evidence="2 3">
    <name type="scientific">Sporolactobacillus terrae</name>
    <dbReference type="NCBI Taxonomy" id="269673"/>
    <lineage>
        <taxon>Bacteria</taxon>
        <taxon>Bacillati</taxon>
        <taxon>Bacillota</taxon>
        <taxon>Bacilli</taxon>
        <taxon>Bacillales</taxon>
        <taxon>Sporolactobacillaceae</taxon>
        <taxon>Sporolactobacillus</taxon>
    </lineage>
</organism>
<dbReference type="GO" id="GO:0016747">
    <property type="term" value="F:acyltransferase activity, transferring groups other than amino-acyl groups"/>
    <property type="evidence" value="ECO:0007669"/>
    <property type="project" value="InterPro"/>
</dbReference>
<name>A0A5K7X468_9BACL</name>